<dbReference type="Gene3D" id="3.40.1440.10">
    <property type="entry name" value="GIY-YIG endonuclease"/>
    <property type="match status" value="1"/>
</dbReference>
<organism evidence="1 2">
    <name type="scientific">Arenicella chitinivorans</name>
    <dbReference type="NCBI Taxonomy" id="1329800"/>
    <lineage>
        <taxon>Bacteria</taxon>
        <taxon>Pseudomonadati</taxon>
        <taxon>Pseudomonadota</taxon>
        <taxon>Gammaproteobacteria</taxon>
        <taxon>Arenicellales</taxon>
        <taxon>Arenicellaceae</taxon>
        <taxon>Arenicella</taxon>
    </lineage>
</organism>
<dbReference type="AlphaFoldDB" id="A0A918VT14"/>
<accession>A0A918VT14</accession>
<sequence length="209" mass="23814">MHAAIREYGADQFSVEEIDKGTTKKDLEAKERKWIKKLNTLIPNGYNISTGGVSGGSNKKSTVIGGIRFESAGKAAEYVAETRKISIAAAKRRILKGRIDVKTPAKPGESLVKTRTYKVWSRILHGVLNKKSREYIPEISIYEQWRQFENFYRDVGEPIDPKIAFSRLDKEKGFFPDNCVWMTKSEASKINAEYMKKTGKFKRKSRENA</sequence>
<reference evidence="1" key="1">
    <citation type="journal article" date="2014" name="Int. J. Syst. Evol. Microbiol.">
        <title>Complete genome sequence of Corynebacterium casei LMG S-19264T (=DSM 44701T), isolated from a smear-ripened cheese.</title>
        <authorList>
            <consortium name="US DOE Joint Genome Institute (JGI-PGF)"/>
            <person name="Walter F."/>
            <person name="Albersmeier A."/>
            <person name="Kalinowski J."/>
            <person name="Ruckert C."/>
        </authorList>
    </citation>
    <scope>NUCLEOTIDE SEQUENCE</scope>
    <source>
        <strain evidence="1">KCTC 12711</strain>
    </source>
</reference>
<proteinExistence type="predicted"/>
<dbReference type="EMBL" id="BMXA01000008">
    <property type="protein sequence ID" value="GHA20394.1"/>
    <property type="molecule type" value="Genomic_DNA"/>
</dbReference>
<keyword evidence="2" id="KW-1185">Reference proteome</keyword>
<gene>
    <name evidence="1" type="ORF">GCM10008090_33030</name>
</gene>
<comment type="caution">
    <text evidence="1">The sequence shown here is derived from an EMBL/GenBank/DDBJ whole genome shotgun (WGS) entry which is preliminary data.</text>
</comment>
<protein>
    <submittedName>
        <fullName evidence="1">Uncharacterized protein</fullName>
    </submittedName>
</protein>
<name>A0A918VT14_9GAMM</name>
<dbReference type="InterPro" id="IPR035901">
    <property type="entry name" value="GIY-YIG_endonuc_sf"/>
</dbReference>
<reference evidence="1" key="2">
    <citation type="submission" date="2020-09" db="EMBL/GenBank/DDBJ databases">
        <authorList>
            <person name="Sun Q."/>
            <person name="Kim S."/>
        </authorList>
    </citation>
    <scope>NUCLEOTIDE SEQUENCE</scope>
    <source>
        <strain evidence="1">KCTC 12711</strain>
    </source>
</reference>
<dbReference type="Proteomes" id="UP000614811">
    <property type="component" value="Unassembled WGS sequence"/>
</dbReference>
<evidence type="ECO:0000313" key="1">
    <source>
        <dbReference type="EMBL" id="GHA20394.1"/>
    </source>
</evidence>
<evidence type="ECO:0000313" key="2">
    <source>
        <dbReference type="Proteomes" id="UP000614811"/>
    </source>
</evidence>